<evidence type="ECO:0000313" key="1">
    <source>
        <dbReference type="EMBL" id="KKL91929.1"/>
    </source>
</evidence>
<dbReference type="AlphaFoldDB" id="A0A0F9FZS6"/>
<dbReference type="Pfam" id="PF11376">
    <property type="entry name" value="DUF3179"/>
    <property type="match status" value="1"/>
</dbReference>
<dbReference type="EMBL" id="LAZR01019605">
    <property type="protein sequence ID" value="KKL91929.1"/>
    <property type="molecule type" value="Genomic_DNA"/>
</dbReference>
<dbReference type="InterPro" id="IPR021516">
    <property type="entry name" value="DUF3179"/>
</dbReference>
<evidence type="ECO:0008006" key="2">
    <source>
        <dbReference type="Google" id="ProtNLM"/>
    </source>
</evidence>
<proteinExistence type="predicted"/>
<accession>A0A0F9FZS6</accession>
<reference evidence="1" key="1">
    <citation type="journal article" date="2015" name="Nature">
        <title>Complex archaea that bridge the gap between prokaryotes and eukaryotes.</title>
        <authorList>
            <person name="Spang A."/>
            <person name="Saw J.H."/>
            <person name="Jorgensen S.L."/>
            <person name="Zaremba-Niedzwiedzka K."/>
            <person name="Martijn J."/>
            <person name="Lind A.E."/>
            <person name="van Eijk R."/>
            <person name="Schleper C."/>
            <person name="Guy L."/>
            <person name="Ettema T.J."/>
        </authorList>
    </citation>
    <scope>NUCLEOTIDE SEQUENCE</scope>
</reference>
<sequence>GYESASGGAWAYPLKILNFHEIVNDDLDGVPILVSYCPLCRSGIVYDRRLDGMLLTFGNTSALFESDLVMFDRETNSFWWQTAGEAIVGTLTGNRLRTLPAITSTWSQWKELHPRTLILSRDTGFSRPYERDPFSDYADSVNSKRFPFPVSEASQDDRLSPADEVLGVVIDGESVAYPLRLLGSAAINDTVAGTRVVVFSIADGPSGSAFRPESGGSQLTFRFDGRSFLDKETGSEWNLSGQAVSGPLKGEKLEPLPSRYTFWFAYVAAFPDTELFAP</sequence>
<comment type="caution">
    <text evidence="1">The sequence shown here is derived from an EMBL/GenBank/DDBJ whole genome shotgun (WGS) entry which is preliminary data.</text>
</comment>
<name>A0A0F9FZS6_9ZZZZ</name>
<protein>
    <recommendedName>
        <fullName evidence="2">DUF3179 domain-containing protein</fullName>
    </recommendedName>
</protein>
<gene>
    <name evidence="1" type="ORF">LCGC14_1889800</name>
</gene>
<organism evidence="1">
    <name type="scientific">marine sediment metagenome</name>
    <dbReference type="NCBI Taxonomy" id="412755"/>
    <lineage>
        <taxon>unclassified sequences</taxon>
        <taxon>metagenomes</taxon>
        <taxon>ecological metagenomes</taxon>
    </lineage>
</organism>
<feature type="non-terminal residue" evidence="1">
    <location>
        <position position="1"/>
    </location>
</feature>